<evidence type="ECO:0008006" key="3">
    <source>
        <dbReference type="Google" id="ProtNLM"/>
    </source>
</evidence>
<evidence type="ECO:0000313" key="1">
    <source>
        <dbReference type="EMBL" id="MBK1662658.1"/>
    </source>
</evidence>
<organism evidence="1 2">
    <name type="scientific">Paracraurococcus ruber</name>
    <dbReference type="NCBI Taxonomy" id="77675"/>
    <lineage>
        <taxon>Bacteria</taxon>
        <taxon>Pseudomonadati</taxon>
        <taxon>Pseudomonadota</taxon>
        <taxon>Alphaproteobacteria</taxon>
        <taxon>Acetobacterales</taxon>
        <taxon>Roseomonadaceae</taxon>
        <taxon>Paracraurococcus</taxon>
    </lineage>
</organism>
<keyword evidence="2" id="KW-1185">Reference proteome</keyword>
<gene>
    <name evidence="1" type="ORF">CKO45_31280</name>
</gene>
<protein>
    <recommendedName>
        <fullName evidence="3">SnoaL-like domain-containing protein</fullName>
    </recommendedName>
</protein>
<dbReference type="SUPFAM" id="SSF54427">
    <property type="entry name" value="NTF2-like"/>
    <property type="match status" value="1"/>
</dbReference>
<dbReference type="Proteomes" id="UP000697995">
    <property type="component" value="Unassembled WGS sequence"/>
</dbReference>
<name>A0ABS1D842_9PROT</name>
<sequence>MSSNDLTLPGAPEADFNHLLRANLERVFNERDPARRAAAVADLYVVDPVMYEPTAIVTGRAAICEVAGRLLDQFGLTFAFHADGVAVGHHGLGTLRWHAGPGEEVAVTGTDAAQIVDRRISRLWVLLDPSVR</sequence>
<evidence type="ECO:0000313" key="2">
    <source>
        <dbReference type="Proteomes" id="UP000697995"/>
    </source>
</evidence>
<comment type="caution">
    <text evidence="1">The sequence shown here is derived from an EMBL/GenBank/DDBJ whole genome shotgun (WGS) entry which is preliminary data.</text>
</comment>
<dbReference type="Gene3D" id="3.10.450.50">
    <property type="match status" value="1"/>
</dbReference>
<dbReference type="InterPro" id="IPR032710">
    <property type="entry name" value="NTF2-like_dom_sf"/>
</dbReference>
<dbReference type="EMBL" id="NRSG01000667">
    <property type="protein sequence ID" value="MBK1662658.1"/>
    <property type="molecule type" value="Genomic_DNA"/>
</dbReference>
<accession>A0ABS1D842</accession>
<dbReference type="RefSeq" id="WP_133222347.1">
    <property type="nucleotide sequence ID" value="NZ_NRSG01000667.1"/>
</dbReference>
<proteinExistence type="predicted"/>
<reference evidence="1 2" key="1">
    <citation type="journal article" date="2020" name="Microorganisms">
        <title>Osmotic Adaptation and Compatible Solute Biosynthesis of Phototrophic Bacteria as Revealed from Genome Analyses.</title>
        <authorList>
            <person name="Imhoff J.F."/>
            <person name="Rahn T."/>
            <person name="Kunzel S."/>
            <person name="Keller A."/>
            <person name="Neulinger S.C."/>
        </authorList>
    </citation>
    <scope>NUCLEOTIDE SEQUENCE [LARGE SCALE GENOMIC DNA]</scope>
    <source>
        <strain evidence="1 2">DSM 15382</strain>
    </source>
</reference>